<proteinExistence type="predicted"/>
<reference evidence="2 3" key="1">
    <citation type="submission" date="2023-10" db="EMBL/GenBank/DDBJ databases">
        <title>Novel methanotroph of the genus Methylocapsa from a subarctic wetland.</title>
        <authorList>
            <person name="Belova S.E."/>
            <person name="Oshkin I.Y."/>
            <person name="Miroshnikov K."/>
            <person name="Dedysh S.N."/>
        </authorList>
    </citation>
    <scope>NUCLEOTIDE SEQUENCE [LARGE SCALE GENOMIC DNA]</scope>
    <source>
        <strain evidence="2 3">RX1</strain>
    </source>
</reference>
<dbReference type="RefSeq" id="WP_407339375.1">
    <property type="nucleotide sequence ID" value="NZ_CP136862.1"/>
</dbReference>
<keyword evidence="1" id="KW-1133">Transmembrane helix</keyword>
<organism evidence="2 3">
    <name type="scientific">Methylocapsa polymorpha</name>
    <dbReference type="NCBI Taxonomy" id="3080828"/>
    <lineage>
        <taxon>Bacteria</taxon>
        <taxon>Pseudomonadati</taxon>
        <taxon>Pseudomonadota</taxon>
        <taxon>Alphaproteobacteria</taxon>
        <taxon>Hyphomicrobiales</taxon>
        <taxon>Beijerinckiaceae</taxon>
        <taxon>Methylocapsa</taxon>
    </lineage>
</organism>
<evidence type="ECO:0000313" key="3">
    <source>
        <dbReference type="Proteomes" id="UP001626536"/>
    </source>
</evidence>
<keyword evidence="1" id="KW-0472">Membrane</keyword>
<dbReference type="Proteomes" id="UP001626536">
    <property type="component" value="Chromosome"/>
</dbReference>
<dbReference type="EMBL" id="CP136862">
    <property type="protein sequence ID" value="WOJ89929.1"/>
    <property type="molecule type" value="Genomic_DNA"/>
</dbReference>
<accession>A0ABZ0HU44</accession>
<evidence type="ECO:0008006" key="4">
    <source>
        <dbReference type="Google" id="ProtNLM"/>
    </source>
</evidence>
<feature type="transmembrane region" description="Helical" evidence="1">
    <location>
        <begin position="12"/>
        <end position="32"/>
    </location>
</feature>
<evidence type="ECO:0000313" key="2">
    <source>
        <dbReference type="EMBL" id="WOJ89929.1"/>
    </source>
</evidence>
<name>A0ABZ0HU44_9HYPH</name>
<gene>
    <name evidence="2" type="ORF">RZS28_01035</name>
</gene>
<sequence length="66" mass="7485">MDFIWEFLHNETVLAIIGWIGALAVVALWIWIARFAIGKRVKQFEREYAAKAAKESAADAHEGPKE</sequence>
<keyword evidence="1" id="KW-0812">Transmembrane</keyword>
<evidence type="ECO:0000256" key="1">
    <source>
        <dbReference type="SAM" id="Phobius"/>
    </source>
</evidence>
<keyword evidence="3" id="KW-1185">Reference proteome</keyword>
<protein>
    <recommendedName>
        <fullName evidence="4">Heme exporter protein D</fullName>
    </recommendedName>
</protein>